<keyword evidence="2" id="KW-0808">Transferase</keyword>
<comment type="caution">
    <text evidence="2">The sequence shown here is derived from an EMBL/GenBank/DDBJ whole genome shotgun (WGS) entry which is preliminary data.</text>
</comment>
<sequence>MKRDFDFRKVSFHGTISKIILLKEKPVFYAYLRGLVVFLLWVVNGNAHYHHEEKMLDASENYILV</sequence>
<name>A0A5S4T785_STRPY</name>
<keyword evidence="1" id="KW-0472">Membrane</keyword>
<evidence type="ECO:0000313" key="2">
    <source>
        <dbReference type="EMBL" id="TYK91777.1"/>
    </source>
</evidence>
<feature type="non-terminal residue" evidence="2">
    <location>
        <position position="65"/>
    </location>
</feature>
<evidence type="ECO:0000313" key="3">
    <source>
        <dbReference type="Proteomes" id="UP000325300"/>
    </source>
</evidence>
<gene>
    <name evidence="2" type="ORF">E0F67_10245</name>
</gene>
<organism evidence="2 3">
    <name type="scientific">Streptococcus pyogenes</name>
    <dbReference type="NCBI Taxonomy" id="1314"/>
    <lineage>
        <taxon>Bacteria</taxon>
        <taxon>Bacillati</taxon>
        <taxon>Bacillota</taxon>
        <taxon>Bacilli</taxon>
        <taxon>Lactobacillales</taxon>
        <taxon>Streptococcaceae</taxon>
        <taxon>Streptococcus</taxon>
    </lineage>
</organism>
<keyword evidence="1" id="KW-0812">Transmembrane</keyword>
<protein>
    <submittedName>
        <fullName evidence="2">1-acyl-sn-glycerol-3-phosphate acyltransferase</fullName>
    </submittedName>
</protein>
<evidence type="ECO:0000256" key="1">
    <source>
        <dbReference type="SAM" id="Phobius"/>
    </source>
</evidence>
<dbReference type="AlphaFoldDB" id="A0A5S4T785"/>
<keyword evidence="2" id="KW-0012">Acyltransferase</keyword>
<dbReference type="EMBL" id="SJLI01000218">
    <property type="protein sequence ID" value="TYK91777.1"/>
    <property type="molecule type" value="Genomic_DNA"/>
</dbReference>
<proteinExistence type="predicted"/>
<dbReference type="GO" id="GO:0016746">
    <property type="term" value="F:acyltransferase activity"/>
    <property type="evidence" value="ECO:0007669"/>
    <property type="project" value="UniProtKB-KW"/>
</dbReference>
<keyword evidence="1" id="KW-1133">Transmembrane helix</keyword>
<reference evidence="2 3" key="1">
    <citation type="submission" date="2019-02" db="EMBL/GenBank/DDBJ databases">
        <title>Novel genomic isolates of S. pyogenes and S. dysgalactiae subsp. equisimilis associated to necrotising fasciitis (NSTI).</title>
        <authorList>
            <person name="Barrantes I."/>
        </authorList>
    </citation>
    <scope>NUCLEOTIDE SEQUENCE [LARGE SCALE GENOMIC DNA]</scope>
    <source>
        <strain evidence="2 3">SPY5003</strain>
    </source>
</reference>
<feature type="transmembrane region" description="Helical" evidence="1">
    <location>
        <begin position="28"/>
        <end position="47"/>
    </location>
</feature>
<accession>A0A5S4T785</accession>
<dbReference type="SUPFAM" id="SSF69593">
    <property type="entry name" value="Glycerol-3-phosphate (1)-acyltransferase"/>
    <property type="match status" value="1"/>
</dbReference>
<dbReference type="Proteomes" id="UP000325300">
    <property type="component" value="Unassembled WGS sequence"/>
</dbReference>